<feature type="transmembrane region" description="Helical" evidence="2">
    <location>
        <begin position="581"/>
        <end position="602"/>
    </location>
</feature>
<evidence type="ECO:0008006" key="4">
    <source>
        <dbReference type="Google" id="ProtNLM"/>
    </source>
</evidence>
<feature type="transmembrane region" description="Helical" evidence="2">
    <location>
        <begin position="608"/>
        <end position="627"/>
    </location>
</feature>
<keyword evidence="2" id="KW-0472">Membrane</keyword>
<feature type="transmembrane region" description="Helical" evidence="2">
    <location>
        <begin position="307"/>
        <end position="330"/>
    </location>
</feature>
<feature type="region of interest" description="Disordered" evidence="1">
    <location>
        <begin position="1"/>
        <end position="73"/>
    </location>
</feature>
<feature type="transmembrane region" description="Helical" evidence="2">
    <location>
        <begin position="501"/>
        <end position="523"/>
    </location>
</feature>
<feature type="transmembrane region" description="Helical" evidence="2">
    <location>
        <begin position="529"/>
        <end position="547"/>
    </location>
</feature>
<gene>
    <name evidence="3" type="ORF">PBIL07802_LOCUS4658</name>
</gene>
<feature type="compositionally biased region" description="Gly residues" evidence="1">
    <location>
        <begin position="460"/>
        <end position="470"/>
    </location>
</feature>
<proteinExistence type="predicted"/>
<feature type="transmembrane region" description="Helical" evidence="2">
    <location>
        <begin position="138"/>
        <end position="162"/>
    </location>
</feature>
<dbReference type="EMBL" id="HBIB01007525">
    <property type="protein sequence ID" value="CAE0242493.1"/>
    <property type="molecule type" value="Transcribed_RNA"/>
</dbReference>
<evidence type="ECO:0000313" key="3">
    <source>
        <dbReference type="EMBL" id="CAE0242493.1"/>
    </source>
</evidence>
<feature type="compositionally biased region" description="Polar residues" evidence="1">
    <location>
        <begin position="13"/>
        <end position="22"/>
    </location>
</feature>
<organism evidence="3">
    <name type="scientific">Palpitomonas bilix</name>
    <dbReference type="NCBI Taxonomy" id="652834"/>
    <lineage>
        <taxon>Eukaryota</taxon>
        <taxon>Eukaryota incertae sedis</taxon>
    </lineage>
</organism>
<name>A0A7S3D0E0_9EUKA</name>
<reference evidence="3" key="1">
    <citation type="submission" date="2021-01" db="EMBL/GenBank/DDBJ databases">
        <authorList>
            <person name="Corre E."/>
            <person name="Pelletier E."/>
            <person name="Niang G."/>
            <person name="Scheremetjew M."/>
            <person name="Finn R."/>
            <person name="Kale V."/>
            <person name="Holt S."/>
            <person name="Cochrane G."/>
            <person name="Meng A."/>
            <person name="Brown T."/>
            <person name="Cohen L."/>
        </authorList>
    </citation>
    <scope>NUCLEOTIDE SEQUENCE</scope>
    <source>
        <strain evidence="3">NIES-2562</strain>
    </source>
</reference>
<feature type="transmembrane region" description="Helical" evidence="2">
    <location>
        <begin position="716"/>
        <end position="737"/>
    </location>
</feature>
<sequence>MSEVNGEERGSATPPSALTYNSVPPPAVQWHQQGAPPPPAHHQAYAPPLQQGAQYQQWSPPPHHTQPFSAPSSPPAYAGYAQAGMIQGGGGPYLSPQAEVDMAFGMNVKPPPALPEIRTDEVETTYVNAANAELRNRVWLPLFVLAFFIVVSFAPLVAHMYWYQLSYEFSADEYPCYEGSTHMQELIGEGFESNSWKYEVSFGLGTIIAGCEVLGSQFYYDAVLCPCNLATGVLTSPSSRREQLILWQNMTSALALPNTLFGRGMSFMLSTRDVLFAMFALTLVGFVLIVLGVVWTSKLQRRRGAVGCTNAGVFLVVIGMLGTVLVSLFLSSLFSSKLDEDCREGGGSNCTQYLLSAAVMNSTLNGGQTTYVSSYMLGTPHVLSIFSIFFLPYCVLTVLRGVKFVWDAHSRQNVEKIGENEELDDSPKSTKNPIVKLNTWLSRKMFASLLRAREERGEGEGGQGGGGRQGGPDSTRSLLTDDQLSQADNHKGSMQEFIRRGYQCTTVITAATTLPFALLNIIGSDELQALLGGIQLFIVLLLLVMAFSKKLFYCAMGFQKANSIYKDPVAIAYNRGSSHKLMMCALFGGSAVLALVTSLNGGGANVRLILGQIHAFWSVLFALSSFVRSSRFSLFWYYHREGPVHPLNRHYLESVLSSWPLLGPISLRIPTSIVKDAMSKAEGNRGSRVIPAGMVQSYCSFQFLPRQDRCRGGCALAAWVFICAFVILMDAIVVSNYNGRF</sequence>
<evidence type="ECO:0000256" key="1">
    <source>
        <dbReference type="SAM" id="MobiDB-lite"/>
    </source>
</evidence>
<feature type="transmembrane region" description="Helical" evidence="2">
    <location>
        <begin position="274"/>
        <end position="295"/>
    </location>
</feature>
<feature type="compositionally biased region" description="Basic and acidic residues" evidence="1">
    <location>
        <begin position="1"/>
        <end position="10"/>
    </location>
</feature>
<keyword evidence="2" id="KW-1133">Transmembrane helix</keyword>
<accession>A0A7S3D0E0</accession>
<feature type="compositionally biased region" description="Low complexity" evidence="1">
    <location>
        <begin position="41"/>
        <end position="51"/>
    </location>
</feature>
<dbReference type="SUPFAM" id="SSF81995">
    <property type="entry name" value="beta-sandwich domain of Sec23/24"/>
    <property type="match status" value="1"/>
</dbReference>
<protein>
    <recommendedName>
        <fullName evidence="4">Transmembrane protein</fullName>
    </recommendedName>
</protein>
<keyword evidence="2" id="KW-0812">Transmembrane</keyword>
<dbReference type="AlphaFoldDB" id="A0A7S3D0E0"/>
<feature type="transmembrane region" description="Helical" evidence="2">
    <location>
        <begin position="382"/>
        <end position="402"/>
    </location>
</feature>
<feature type="region of interest" description="Disordered" evidence="1">
    <location>
        <begin position="456"/>
        <end position="479"/>
    </location>
</feature>
<evidence type="ECO:0000256" key="2">
    <source>
        <dbReference type="SAM" id="Phobius"/>
    </source>
</evidence>